<keyword evidence="2" id="KW-1185">Reference proteome</keyword>
<evidence type="ECO:0000313" key="1">
    <source>
        <dbReference type="EMBL" id="MSS89222.1"/>
    </source>
</evidence>
<dbReference type="GeneID" id="86054010"/>
<dbReference type="InterPro" id="IPR015037">
    <property type="entry name" value="DUF1919"/>
</dbReference>
<dbReference type="EMBL" id="VUMI01000020">
    <property type="protein sequence ID" value="MSS89222.1"/>
    <property type="molecule type" value="Genomic_DNA"/>
</dbReference>
<protein>
    <submittedName>
        <fullName evidence="1">DUF1919 domain-containing protein</fullName>
    </submittedName>
</protein>
<dbReference type="AlphaFoldDB" id="A0A6N7W3U9"/>
<dbReference type="InterPro" id="IPR037226">
    <property type="entry name" value="CAC2185-like_sf"/>
</dbReference>
<organism evidence="1 2">
    <name type="scientific">Eisenbergiella porci</name>
    <dbReference type="NCBI Taxonomy" id="2652274"/>
    <lineage>
        <taxon>Bacteria</taxon>
        <taxon>Bacillati</taxon>
        <taxon>Bacillota</taxon>
        <taxon>Clostridia</taxon>
        <taxon>Lachnospirales</taxon>
        <taxon>Lachnospiraceae</taxon>
        <taxon>Eisenbergiella</taxon>
    </lineage>
</organism>
<comment type="caution">
    <text evidence="1">The sequence shown here is derived from an EMBL/GenBank/DDBJ whole genome shotgun (WGS) entry which is preliminary data.</text>
</comment>
<dbReference type="RefSeq" id="WP_154464966.1">
    <property type="nucleotide sequence ID" value="NZ_VUMI01000020.1"/>
</dbReference>
<reference evidence="1 2" key="1">
    <citation type="submission" date="2019-08" db="EMBL/GenBank/DDBJ databases">
        <title>In-depth cultivation of the pig gut microbiome towards novel bacterial diversity and tailored functional studies.</title>
        <authorList>
            <person name="Wylensek D."/>
            <person name="Hitch T.C.A."/>
            <person name="Clavel T."/>
        </authorList>
    </citation>
    <scope>NUCLEOTIDE SEQUENCE [LARGE SCALE GENOMIC DNA]</scope>
    <source>
        <strain evidence="1 2">WCA-389-WT-23B</strain>
    </source>
</reference>
<dbReference type="SUPFAM" id="SSF142795">
    <property type="entry name" value="CAC2185-like"/>
    <property type="match status" value="1"/>
</dbReference>
<sequence length="205" mass="23828">MNIKKIYREILRLPTNWSMRKKLNNRTASIIASNCVGGGVISHELGIRFNSPTVNLCMKPGDYLKFLSNLDFYLAQNFIECHIDGVSYPVGKLVDIYVYFVHYDTFEEAILKWRERCARIDKKNLFVMMVQRDGCTEDDIRAFSKLPYKNKVIFTAKEVKECPYAYYIPGTTSKNGDVINLCDYQGKFTGKRWIDEFDYVSFLNG</sequence>
<proteinExistence type="predicted"/>
<accession>A0A6N7W3U9</accession>
<dbReference type="Proteomes" id="UP000436047">
    <property type="component" value="Unassembled WGS sequence"/>
</dbReference>
<gene>
    <name evidence="1" type="ORF">FYJ45_13200</name>
</gene>
<dbReference type="Pfam" id="PF08942">
    <property type="entry name" value="DUF1919"/>
    <property type="match status" value="1"/>
</dbReference>
<evidence type="ECO:0000313" key="2">
    <source>
        <dbReference type="Proteomes" id="UP000436047"/>
    </source>
</evidence>
<name>A0A6N7W3U9_9FIRM</name>